<evidence type="ECO:0000256" key="1">
    <source>
        <dbReference type="ARBA" id="ARBA00001966"/>
    </source>
</evidence>
<dbReference type="SUPFAM" id="SSF102114">
    <property type="entry name" value="Radical SAM enzymes"/>
    <property type="match status" value="1"/>
</dbReference>
<accession>A0A8J7WKE0</accession>
<comment type="cofactor">
    <cofactor evidence="1">
        <name>[4Fe-4S] cluster</name>
        <dbReference type="ChEBI" id="CHEBI:49883"/>
    </cofactor>
</comment>
<dbReference type="Gene3D" id="3.40.50.280">
    <property type="entry name" value="Cobalamin-binding domain"/>
    <property type="match status" value="1"/>
</dbReference>
<sequence>MSGIRQGRRVALVARYPDPDPAMPQFIPNLGVYMVAAALRVADLPDLELRLWDMRGGDAETLVAEIDAWDPDIVGFSVYLWSFPVFFDAARRLKAADPARLIVMGGPSARPAMLDQPPFRDHGFIDLLVTGEGETVFPEVVRLRDRSPENLAQARGVAVPSPKGWAVMPNPAPAVLDDLASPYVAGMVPAGGLGVLQTYRGCPFTCSFCEWGVMEAPKNVRSAGNLSRDFDAMARMGLGGALLVDAGLNLNKAAFDNLAQAARDTGFFRRRGLISEVYPAKVQQKHIDFLADVGHAYIGVGLQSFDNDTLANVERSYDEARFDATLAALGEVGNVAVEIILGLPGDSPEGFMRSFRRARQLPAALRVYHCVVLPSALMVRAAEDHALDYDPVTLKLRAAKGWTEAALRDTAERVALEAEAAGGQCGEFFWVFPPPRPTHQRRHA</sequence>
<dbReference type="Gene3D" id="3.80.30.20">
    <property type="entry name" value="tm_1862 like domain"/>
    <property type="match status" value="1"/>
</dbReference>
<dbReference type="Proteomes" id="UP000681356">
    <property type="component" value="Unassembled WGS sequence"/>
</dbReference>
<dbReference type="GO" id="GO:0031419">
    <property type="term" value="F:cobalamin binding"/>
    <property type="evidence" value="ECO:0007669"/>
    <property type="project" value="InterPro"/>
</dbReference>
<keyword evidence="5" id="KW-0411">Iron-sulfur</keyword>
<evidence type="ECO:0000256" key="2">
    <source>
        <dbReference type="ARBA" id="ARBA00022691"/>
    </source>
</evidence>
<dbReference type="Pfam" id="PF04055">
    <property type="entry name" value="Radical_SAM"/>
    <property type="match status" value="1"/>
</dbReference>
<gene>
    <name evidence="8" type="ORF">KB874_22400</name>
</gene>
<dbReference type="InterPro" id="IPR006638">
    <property type="entry name" value="Elp3/MiaA/NifB-like_rSAM"/>
</dbReference>
<evidence type="ECO:0000259" key="6">
    <source>
        <dbReference type="PROSITE" id="PS51332"/>
    </source>
</evidence>
<reference evidence="8" key="1">
    <citation type="submission" date="2021-04" db="EMBL/GenBank/DDBJ databases">
        <authorList>
            <person name="Yoon J."/>
        </authorList>
    </citation>
    <scope>NUCLEOTIDE SEQUENCE</scope>
    <source>
        <strain evidence="8">KMU-90</strain>
    </source>
</reference>
<keyword evidence="4" id="KW-0408">Iron</keyword>
<dbReference type="PANTHER" id="PTHR43409">
    <property type="entry name" value="ANAEROBIC MAGNESIUM-PROTOPORPHYRIN IX MONOMETHYL ESTER CYCLASE-RELATED"/>
    <property type="match status" value="1"/>
</dbReference>
<dbReference type="EMBL" id="JAGTUU010000013">
    <property type="protein sequence ID" value="MBS0126836.1"/>
    <property type="molecule type" value="Genomic_DNA"/>
</dbReference>
<evidence type="ECO:0000259" key="7">
    <source>
        <dbReference type="PROSITE" id="PS51918"/>
    </source>
</evidence>
<dbReference type="AlphaFoldDB" id="A0A8J7WKE0"/>
<comment type="caution">
    <text evidence="8">The sequence shown here is derived from an EMBL/GenBank/DDBJ whole genome shotgun (WGS) entry which is preliminary data.</text>
</comment>
<evidence type="ECO:0000256" key="4">
    <source>
        <dbReference type="ARBA" id="ARBA00023004"/>
    </source>
</evidence>
<organism evidence="8 9">
    <name type="scientific">Thetidibacter halocola</name>
    <dbReference type="NCBI Taxonomy" id="2827239"/>
    <lineage>
        <taxon>Bacteria</taxon>
        <taxon>Pseudomonadati</taxon>
        <taxon>Pseudomonadota</taxon>
        <taxon>Alphaproteobacteria</taxon>
        <taxon>Rhodobacterales</taxon>
        <taxon>Roseobacteraceae</taxon>
        <taxon>Thetidibacter</taxon>
    </lineage>
</organism>
<evidence type="ECO:0000256" key="5">
    <source>
        <dbReference type="ARBA" id="ARBA00023014"/>
    </source>
</evidence>
<proteinExistence type="predicted"/>
<dbReference type="SFLD" id="SFLDG01082">
    <property type="entry name" value="B12-binding_domain_containing"/>
    <property type="match status" value="1"/>
</dbReference>
<dbReference type="InterPro" id="IPR007197">
    <property type="entry name" value="rSAM"/>
</dbReference>
<dbReference type="InterPro" id="IPR006158">
    <property type="entry name" value="Cobalamin-bd"/>
</dbReference>
<dbReference type="GO" id="GO:0003824">
    <property type="term" value="F:catalytic activity"/>
    <property type="evidence" value="ECO:0007669"/>
    <property type="project" value="InterPro"/>
</dbReference>
<feature type="domain" description="B12-binding" evidence="6">
    <location>
        <begin position="15"/>
        <end position="151"/>
    </location>
</feature>
<keyword evidence="2" id="KW-0949">S-adenosyl-L-methionine</keyword>
<dbReference type="InterPro" id="IPR058240">
    <property type="entry name" value="rSAM_sf"/>
</dbReference>
<keyword evidence="3" id="KW-0479">Metal-binding</keyword>
<dbReference type="SFLD" id="SFLDS00029">
    <property type="entry name" value="Radical_SAM"/>
    <property type="match status" value="1"/>
</dbReference>
<protein>
    <submittedName>
        <fullName evidence="8">Cobalamin-dependent protein</fullName>
    </submittedName>
</protein>
<feature type="domain" description="Radical SAM core" evidence="7">
    <location>
        <begin position="188"/>
        <end position="413"/>
    </location>
</feature>
<name>A0A8J7WKE0_9RHOB</name>
<dbReference type="PROSITE" id="PS51332">
    <property type="entry name" value="B12_BINDING"/>
    <property type="match status" value="1"/>
</dbReference>
<dbReference type="GO" id="GO:0051536">
    <property type="term" value="F:iron-sulfur cluster binding"/>
    <property type="evidence" value="ECO:0007669"/>
    <property type="project" value="UniProtKB-KW"/>
</dbReference>
<dbReference type="RefSeq" id="WP_212538795.1">
    <property type="nucleotide sequence ID" value="NZ_JAGTUU010000013.1"/>
</dbReference>
<keyword evidence="9" id="KW-1185">Reference proteome</keyword>
<dbReference type="GO" id="GO:0046872">
    <property type="term" value="F:metal ion binding"/>
    <property type="evidence" value="ECO:0007669"/>
    <property type="project" value="UniProtKB-KW"/>
</dbReference>
<evidence type="ECO:0000313" key="8">
    <source>
        <dbReference type="EMBL" id="MBS0126836.1"/>
    </source>
</evidence>
<dbReference type="InterPro" id="IPR023404">
    <property type="entry name" value="rSAM_horseshoe"/>
</dbReference>
<dbReference type="InterPro" id="IPR051198">
    <property type="entry name" value="BchE-like"/>
</dbReference>
<evidence type="ECO:0000256" key="3">
    <source>
        <dbReference type="ARBA" id="ARBA00022723"/>
    </source>
</evidence>
<evidence type="ECO:0000313" key="9">
    <source>
        <dbReference type="Proteomes" id="UP000681356"/>
    </source>
</evidence>
<dbReference type="PROSITE" id="PS51918">
    <property type="entry name" value="RADICAL_SAM"/>
    <property type="match status" value="1"/>
</dbReference>
<dbReference type="SMART" id="SM00729">
    <property type="entry name" value="Elp3"/>
    <property type="match status" value="1"/>
</dbReference>
<dbReference type="Pfam" id="PF02310">
    <property type="entry name" value="B12-binding"/>
    <property type="match status" value="1"/>
</dbReference>
<dbReference type="CDD" id="cd01335">
    <property type="entry name" value="Radical_SAM"/>
    <property type="match status" value="1"/>
</dbReference>